<dbReference type="Pfam" id="PF00582">
    <property type="entry name" value="Usp"/>
    <property type="match status" value="1"/>
</dbReference>
<dbReference type="Gene3D" id="3.40.50.620">
    <property type="entry name" value="HUPs"/>
    <property type="match status" value="1"/>
</dbReference>
<organism evidence="2 3">
    <name type="scientific">Sulfuritalea hydrogenivorans sk43H</name>
    <dbReference type="NCBI Taxonomy" id="1223802"/>
    <lineage>
        <taxon>Bacteria</taxon>
        <taxon>Pseudomonadati</taxon>
        <taxon>Pseudomonadota</taxon>
        <taxon>Betaproteobacteria</taxon>
        <taxon>Nitrosomonadales</taxon>
        <taxon>Sterolibacteriaceae</taxon>
        <taxon>Sulfuritalea</taxon>
    </lineage>
</organism>
<evidence type="ECO:0000313" key="3">
    <source>
        <dbReference type="Proteomes" id="UP000031637"/>
    </source>
</evidence>
<evidence type="ECO:0000259" key="1">
    <source>
        <dbReference type="Pfam" id="PF00582"/>
    </source>
</evidence>
<accession>W0SIV1</accession>
<proteinExistence type="predicted"/>
<dbReference type="KEGG" id="shd:SUTH_02057"/>
<dbReference type="HOGENOM" id="CLU_1539249_0_0_4"/>
<keyword evidence="3" id="KW-1185">Reference proteome</keyword>
<dbReference type="InterPro" id="IPR006016">
    <property type="entry name" value="UspA"/>
</dbReference>
<dbReference type="OrthoDB" id="8566594at2"/>
<gene>
    <name evidence="2" type="ORF">SUTH_02057</name>
</gene>
<dbReference type="Proteomes" id="UP000031637">
    <property type="component" value="Chromosome"/>
</dbReference>
<evidence type="ECO:0000313" key="2">
    <source>
        <dbReference type="EMBL" id="BAO29848.1"/>
    </source>
</evidence>
<dbReference type="SUPFAM" id="SSF52402">
    <property type="entry name" value="Adenine nucleotide alpha hydrolases-like"/>
    <property type="match status" value="1"/>
</dbReference>
<reference evidence="2 3" key="1">
    <citation type="journal article" date="2014" name="Syst. Appl. Microbiol.">
        <title>Complete genomes of freshwater sulfur oxidizers Sulfuricella denitrificans skB26 and Sulfuritalea hydrogenivorans sk43H: genetic insights into the sulfur oxidation pathway of betaproteobacteria.</title>
        <authorList>
            <person name="Watanabe T."/>
            <person name="Kojima H."/>
            <person name="Fukui M."/>
        </authorList>
    </citation>
    <scope>NUCLEOTIDE SEQUENCE [LARGE SCALE GENOMIC DNA]</scope>
    <source>
        <strain evidence="2">DSM22779</strain>
    </source>
</reference>
<dbReference type="CDD" id="cd00293">
    <property type="entry name" value="USP-like"/>
    <property type="match status" value="1"/>
</dbReference>
<dbReference type="RefSeq" id="WP_084207560.1">
    <property type="nucleotide sequence ID" value="NZ_AP012547.1"/>
</dbReference>
<sequence length="174" mass="18797">MPTMLRVSTAIAMPSEAVPPPTAVRHAKVRRLLIPVKSAKDAGHAVAYAIRRRAEGLGMAVCLLHVEESPTQWQALSANAEARAVKRRRADHIFAPAMRMLEGLDIEFAAYVRSGPIVFTILDAAEELACDEIVVPEPGRGVFSLLSRRVVPVLMARQRSARLVAVTNAGVAVS</sequence>
<protein>
    <recommendedName>
        <fullName evidence="1">UspA domain-containing protein</fullName>
    </recommendedName>
</protein>
<dbReference type="AlphaFoldDB" id="W0SIV1"/>
<name>W0SIV1_9PROT</name>
<dbReference type="EMBL" id="AP012547">
    <property type="protein sequence ID" value="BAO29848.1"/>
    <property type="molecule type" value="Genomic_DNA"/>
</dbReference>
<feature type="domain" description="UspA" evidence="1">
    <location>
        <begin position="29"/>
        <end position="141"/>
    </location>
</feature>
<dbReference type="STRING" id="1223802.SUTH_02057"/>
<dbReference type="InterPro" id="IPR014729">
    <property type="entry name" value="Rossmann-like_a/b/a_fold"/>
</dbReference>